<dbReference type="Proteomes" id="UP000187209">
    <property type="component" value="Unassembled WGS sequence"/>
</dbReference>
<protein>
    <recommendedName>
        <fullName evidence="4 13">Pyruvate kinase</fullName>
        <ecNumber evidence="4 13">2.7.1.40</ecNumber>
    </recommendedName>
</protein>
<dbReference type="SUPFAM" id="SSF51621">
    <property type="entry name" value="Phosphoenolpyruvate/pyruvate domain"/>
    <property type="match status" value="1"/>
</dbReference>
<dbReference type="PANTHER" id="PTHR11817">
    <property type="entry name" value="PYRUVATE KINASE"/>
    <property type="match status" value="1"/>
</dbReference>
<accession>A0A1R2AP09</accession>
<dbReference type="GO" id="GO:0000287">
    <property type="term" value="F:magnesium ion binding"/>
    <property type="evidence" value="ECO:0007669"/>
    <property type="project" value="InterPro"/>
</dbReference>
<dbReference type="EMBL" id="MPUH01001765">
    <property type="protein sequence ID" value="OMJ66273.1"/>
    <property type="molecule type" value="Genomic_DNA"/>
</dbReference>
<evidence type="ECO:0000256" key="2">
    <source>
        <dbReference type="ARBA" id="ARBA00004997"/>
    </source>
</evidence>
<comment type="similarity">
    <text evidence="3 13">Belongs to the pyruvate kinase family.</text>
</comment>
<dbReference type="UniPathway" id="UPA00109">
    <property type="reaction ID" value="UER00188"/>
</dbReference>
<keyword evidence="12" id="KW-0670">Pyruvate</keyword>
<keyword evidence="10 13" id="KW-0460">Magnesium</keyword>
<dbReference type="Gene3D" id="3.40.1380.20">
    <property type="entry name" value="Pyruvate kinase, C-terminal domain"/>
    <property type="match status" value="1"/>
</dbReference>
<name>A0A1R2AP09_9CILI</name>
<dbReference type="InterPro" id="IPR015793">
    <property type="entry name" value="Pyrv_Knase_brl"/>
</dbReference>
<comment type="caution">
    <text evidence="16">The sequence shown here is derived from an EMBL/GenBank/DDBJ whole genome shotgun (WGS) entry which is preliminary data.</text>
</comment>
<dbReference type="Pfam" id="PF00224">
    <property type="entry name" value="PK"/>
    <property type="match status" value="1"/>
</dbReference>
<keyword evidence="8 13" id="KW-0418">Kinase</keyword>
<dbReference type="InterPro" id="IPR040442">
    <property type="entry name" value="Pyrv_kinase-like_dom_sf"/>
</dbReference>
<dbReference type="GO" id="GO:0005524">
    <property type="term" value="F:ATP binding"/>
    <property type="evidence" value="ECO:0007669"/>
    <property type="project" value="UniProtKB-KW"/>
</dbReference>
<evidence type="ECO:0000256" key="10">
    <source>
        <dbReference type="ARBA" id="ARBA00022842"/>
    </source>
</evidence>
<dbReference type="EC" id="2.7.1.40" evidence="4 13"/>
<feature type="domain" description="Pyruvate kinase C-terminal" evidence="15">
    <location>
        <begin position="153"/>
        <end position="265"/>
    </location>
</feature>
<evidence type="ECO:0000259" key="14">
    <source>
        <dbReference type="Pfam" id="PF00224"/>
    </source>
</evidence>
<keyword evidence="7" id="KW-0547">Nucleotide-binding</keyword>
<evidence type="ECO:0000256" key="7">
    <source>
        <dbReference type="ARBA" id="ARBA00022741"/>
    </source>
</evidence>
<keyword evidence="11 13" id="KW-0324">Glycolysis</keyword>
<dbReference type="GO" id="GO:0016301">
    <property type="term" value="F:kinase activity"/>
    <property type="evidence" value="ECO:0007669"/>
    <property type="project" value="UniProtKB-KW"/>
</dbReference>
<evidence type="ECO:0000256" key="3">
    <source>
        <dbReference type="ARBA" id="ARBA00008663"/>
    </source>
</evidence>
<evidence type="ECO:0000259" key="15">
    <source>
        <dbReference type="Pfam" id="PF02887"/>
    </source>
</evidence>
<keyword evidence="17" id="KW-1185">Reference proteome</keyword>
<evidence type="ECO:0000313" key="16">
    <source>
        <dbReference type="EMBL" id="OMJ66273.1"/>
    </source>
</evidence>
<evidence type="ECO:0000256" key="6">
    <source>
        <dbReference type="ARBA" id="ARBA00022723"/>
    </source>
</evidence>
<evidence type="ECO:0000256" key="4">
    <source>
        <dbReference type="ARBA" id="ARBA00012142"/>
    </source>
</evidence>
<dbReference type="OrthoDB" id="108365at2759"/>
<evidence type="ECO:0000256" key="13">
    <source>
        <dbReference type="RuleBase" id="RU000504"/>
    </source>
</evidence>
<evidence type="ECO:0000256" key="12">
    <source>
        <dbReference type="ARBA" id="ARBA00023317"/>
    </source>
</evidence>
<dbReference type="PRINTS" id="PR01050">
    <property type="entry name" value="PYRUVTKNASE"/>
</dbReference>
<comment type="catalytic activity">
    <reaction evidence="13">
        <text>pyruvate + ATP = phosphoenolpyruvate + ADP + H(+)</text>
        <dbReference type="Rhea" id="RHEA:18157"/>
        <dbReference type="ChEBI" id="CHEBI:15361"/>
        <dbReference type="ChEBI" id="CHEBI:15378"/>
        <dbReference type="ChEBI" id="CHEBI:30616"/>
        <dbReference type="ChEBI" id="CHEBI:58702"/>
        <dbReference type="ChEBI" id="CHEBI:456216"/>
        <dbReference type="EC" id="2.7.1.40"/>
    </reaction>
</comment>
<proteinExistence type="inferred from homology"/>
<dbReference type="InterPro" id="IPR015795">
    <property type="entry name" value="Pyrv_Knase_C"/>
</dbReference>
<evidence type="ECO:0000256" key="1">
    <source>
        <dbReference type="ARBA" id="ARBA00001958"/>
    </source>
</evidence>
<sequence>MDLSSGNAKKILGLQNKTTVSQFDNFICETDGVVIGRGTLALETSLAEVIKIQKHTTKKCNELGKPVIISTQLLENMVNHNKPTTPEVTDITNAVLDGVDALLLSGETAYGHDPVRAFKVCANICIEAEKHLDYQGRCEHIKSIIGSNITISENTCYSAVTTVLSNHAKAIVCLTESGKTAQLISRFMPPCAIVALTNSQVTVRQMRIIRGVYPFYVTETQESELVDKIHNIIRKENFAQEGDDIVVVGGLMFNFSAGSTCSLKILKVK</sequence>
<evidence type="ECO:0000256" key="5">
    <source>
        <dbReference type="ARBA" id="ARBA00022679"/>
    </source>
</evidence>
<dbReference type="InterPro" id="IPR015813">
    <property type="entry name" value="Pyrv/PenolPyrv_kinase-like_dom"/>
</dbReference>
<dbReference type="InterPro" id="IPR001697">
    <property type="entry name" value="Pyr_Knase"/>
</dbReference>
<dbReference type="SUPFAM" id="SSF52935">
    <property type="entry name" value="PK C-terminal domain-like"/>
    <property type="match status" value="1"/>
</dbReference>
<organism evidence="16 17">
    <name type="scientific">Stentor coeruleus</name>
    <dbReference type="NCBI Taxonomy" id="5963"/>
    <lineage>
        <taxon>Eukaryota</taxon>
        <taxon>Sar</taxon>
        <taxon>Alveolata</taxon>
        <taxon>Ciliophora</taxon>
        <taxon>Postciliodesmatophora</taxon>
        <taxon>Heterotrichea</taxon>
        <taxon>Heterotrichida</taxon>
        <taxon>Stentoridae</taxon>
        <taxon>Stentor</taxon>
    </lineage>
</organism>
<reference evidence="16 17" key="1">
    <citation type="submission" date="2016-11" db="EMBL/GenBank/DDBJ databases">
        <title>The macronuclear genome of Stentor coeruleus: a giant cell with tiny introns.</title>
        <authorList>
            <person name="Slabodnick M."/>
            <person name="Ruby J.G."/>
            <person name="Reiff S.B."/>
            <person name="Swart E.C."/>
            <person name="Gosai S."/>
            <person name="Prabakaran S."/>
            <person name="Witkowska E."/>
            <person name="Larue G.E."/>
            <person name="Fisher S."/>
            <person name="Freeman R.M."/>
            <person name="Gunawardena J."/>
            <person name="Chu W."/>
            <person name="Stover N.A."/>
            <person name="Gregory B.D."/>
            <person name="Nowacki M."/>
            <person name="Derisi J."/>
            <person name="Roy S.W."/>
            <person name="Marshall W.F."/>
            <person name="Sood P."/>
        </authorList>
    </citation>
    <scope>NUCLEOTIDE SEQUENCE [LARGE SCALE GENOMIC DNA]</scope>
    <source>
        <strain evidence="16">WM001</strain>
    </source>
</reference>
<keyword evidence="9" id="KW-0067">ATP-binding</keyword>
<evidence type="ECO:0000256" key="8">
    <source>
        <dbReference type="ARBA" id="ARBA00022777"/>
    </source>
</evidence>
<dbReference type="Pfam" id="PF02887">
    <property type="entry name" value="PK_C"/>
    <property type="match status" value="1"/>
</dbReference>
<keyword evidence="5 13" id="KW-0808">Transferase</keyword>
<evidence type="ECO:0000256" key="11">
    <source>
        <dbReference type="ARBA" id="ARBA00023152"/>
    </source>
</evidence>
<dbReference type="AlphaFoldDB" id="A0A1R2AP09"/>
<dbReference type="Gene3D" id="3.20.20.60">
    <property type="entry name" value="Phosphoenolpyruvate-binding domains"/>
    <property type="match status" value="1"/>
</dbReference>
<comment type="cofactor">
    <cofactor evidence="1">
        <name>K(+)</name>
        <dbReference type="ChEBI" id="CHEBI:29103"/>
    </cofactor>
</comment>
<dbReference type="GO" id="GO:0030955">
    <property type="term" value="F:potassium ion binding"/>
    <property type="evidence" value="ECO:0007669"/>
    <property type="project" value="InterPro"/>
</dbReference>
<feature type="domain" description="Pyruvate kinase barrel" evidence="14">
    <location>
        <begin position="11"/>
        <end position="117"/>
    </location>
</feature>
<dbReference type="GO" id="GO:0004743">
    <property type="term" value="F:pyruvate kinase activity"/>
    <property type="evidence" value="ECO:0007669"/>
    <property type="project" value="UniProtKB-EC"/>
</dbReference>
<evidence type="ECO:0000313" key="17">
    <source>
        <dbReference type="Proteomes" id="UP000187209"/>
    </source>
</evidence>
<keyword evidence="6" id="KW-0479">Metal-binding</keyword>
<gene>
    <name evidence="16" type="ORF">SteCoe_36938</name>
</gene>
<evidence type="ECO:0000256" key="9">
    <source>
        <dbReference type="ARBA" id="ARBA00022840"/>
    </source>
</evidence>
<dbReference type="InterPro" id="IPR036918">
    <property type="entry name" value="Pyrv_Knase_C_sf"/>
</dbReference>
<comment type="pathway">
    <text evidence="2 13">Carbohydrate degradation; glycolysis; pyruvate from D-glyceraldehyde 3-phosphate: step 5/5.</text>
</comment>